<evidence type="ECO:0000256" key="7">
    <source>
        <dbReference type="ARBA" id="ARBA00023136"/>
    </source>
</evidence>
<name>A0A832EC89_9BACT</name>
<comment type="similarity">
    <text evidence="8">Belongs to the TRAP transporter small permease family.</text>
</comment>
<feature type="transmembrane region" description="Helical" evidence="9">
    <location>
        <begin position="137"/>
        <end position="158"/>
    </location>
</feature>
<evidence type="ECO:0000256" key="1">
    <source>
        <dbReference type="ARBA" id="ARBA00004429"/>
    </source>
</evidence>
<evidence type="ECO:0000256" key="6">
    <source>
        <dbReference type="ARBA" id="ARBA00022989"/>
    </source>
</evidence>
<dbReference type="PANTHER" id="PTHR35011:SF4">
    <property type="entry name" value="SLL1102 PROTEIN"/>
    <property type="match status" value="1"/>
</dbReference>
<dbReference type="Pfam" id="PF04290">
    <property type="entry name" value="DctQ"/>
    <property type="match status" value="1"/>
</dbReference>
<keyword evidence="3" id="KW-1003">Cell membrane</keyword>
<dbReference type="EMBL" id="DSTK01000005">
    <property type="protein sequence ID" value="HFK95931.1"/>
    <property type="molecule type" value="Genomic_DNA"/>
</dbReference>
<protein>
    <submittedName>
        <fullName evidence="11">TRAP transporter small permease subunit</fullName>
    </submittedName>
</protein>
<dbReference type="InterPro" id="IPR055348">
    <property type="entry name" value="DctQ"/>
</dbReference>
<reference evidence="11" key="1">
    <citation type="journal article" date="2020" name="mSystems">
        <title>Genome- and Community-Level Interaction Insights into Carbon Utilization and Element Cycling Functions of Hydrothermarchaeota in Hydrothermal Sediment.</title>
        <authorList>
            <person name="Zhou Z."/>
            <person name="Liu Y."/>
            <person name="Xu W."/>
            <person name="Pan J."/>
            <person name="Luo Z.H."/>
            <person name="Li M."/>
        </authorList>
    </citation>
    <scope>NUCLEOTIDE SEQUENCE [LARGE SCALE GENOMIC DNA]</scope>
    <source>
        <strain evidence="11">SpSt-456</strain>
    </source>
</reference>
<dbReference type="PANTHER" id="PTHR35011">
    <property type="entry name" value="2,3-DIKETO-L-GULONATE TRAP TRANSPORTER SMALL PERMEASE PROTEIN YIAM"/>
    <property type="match status" value="1"/>
</dbReference>
<evidence type="ECO:0000256" key="3">
    <source>
        <dbReference type="ARBA" id="ARBA00022475"/>
    </source>
</evidence>
<evidence type="ECO:0000256" key="2">
    <source>
        <dbReference type="ARBA" id="ARBA00022448"/>
    </source>
</evidence>
<dbReference type="InterPro" id="IPR007387">
    <property type="entry name" value="TRAP_DctQ"/>
</dbReference>
<evidence type="ECO:0000256" key="9">
    <source>
        <dbReference type="SAM" id="Phobius"/>
    </source>
</evidence>
<proteinExistence type="inferred from homology"/>
<feature type="transmembrane region" description="Helical" evidence="9">
    <location>
        <begin position="27"/>
        <end position="46"/>
    </location>
</feature>
<sequence>MGFGNRWTKWAETVDAWILRVGRALSWANALLIAVIITQVVLRYAFSRGMTALEELEWHLYSLAFMLGLSYALVTDAHVRVDLFYGRMSPRARHVVDLCGSLFVLLPFVVAVVLHGFDFVHDSWVHNERSSAPLGLPWRWLIKSVIPFAFIMLGVAAVSRSLRCIAYLLGDRHGNE</sequence>
<evidence type="ECO:0000259" key="10">
    <source>
        <dbReference type="Pfam" id="PF04290"/>
    </source>
</evidence>
<feature type="domain" description="Tripartite ATP-independent periplasmic transporters DctQ component" evidence="10">
    <location>
        <begin position="32"/>
        <end position="164"/>
    </location>
</feature>
<comment type="subcellular location">
    <subcellularLocation>
        <location evidence="1">Cell inner membrane</location>
        <topology evidence="1">Multi-pass membrane protein</topology>
    </subcellularLocation>
</comment>
<keyword evidence="7 9" id="KW-0472">Membrane</keyword>
<accession>A0A832EC89</accession>
<dbReference type="AlphaFoldDB" id="A0A832EC89"/>
<keyword evidence="2" id="KW-0813">Transport</keyword>
<dbReference type="GO" id="GO:0005886">
    <property type="term" value="C:plasma membrane"/>
    <property type="evidence" value="ECO:0007669"/>
    <property type="project" value="UniProtKB-SubCell"/>
</dbReference>
<comment type="caution">
    <text evidence="11">The sequence shown here is derived from an EMBL/GenBank/DDBJ whole genome shotgun (WGS) entry which is preliminary data.</text>
</comment>
<organism evidence="11">
    <name type="scientific">Desulfacinum infernum</name>
    <dbReference type="NCBI Taxonomy" id="35837"/>
    <lineage>
        <taxon>Bacteria</taxon>
        <taxon>Pseudomonadati</taxon>
        <taxon>Thermodesulfobacteriota</taxon>
        <taxon>Syntrophobacteria</taxon>
        <taxon>Syntrophobacterales</taxon>
        <taxon>Syntrophobacteraceae</taxon>
        <taxon>Desulfacinum</taxon>
    </lineage>
</organism>
<feature type="transmembrane region" description="Helical" evidence="9">
    <location>
        <begin position="95"/>
        <end position="117"/>
    </location>
</feature>
<gene>
    <name evidence="11" type="ORF">ENS06_01240</name>
</gene>
<keyword evidence="5 9" id="KW-0812">Transmembrane</keyword>
<evidence type="ECO:0000256" key="4">
    <source>
        <dbReference type="ARBA" id="ARBA00022519"/>
    </source>
</evidence>
<evidence type="ECO:0000256" key="8">
    <source>
        <dbReference type="ARBA" id="ARBA00038436"/>
    </source>
</evidence>
<keyword evidence="4" id="KW-0997">Cell inner membrane</keyword>
<evidence type="ECO:0000256" key="5">
    <source>
        <dbReference type="ARBA" id="ARBA00022692"/>
    </source>
</evidence>
<feature type="transmembrane region" description="Helical" evidence="9">
    <location>
        <begin position="58"/>
        <end position="74"/>
    </location>
</feature>
<evidence type="ECO:0000313" key="11">
    <source>
        <dbReference type="EMBL" id="HFK95931.1"/>
    </source>
</evidence>
<keyword evidence="6 9" id="KW-1133">Transmembrane helix</keyword>